<evidence type="ECO:0000313" key="5">
    <source>
        <dbReference type="Proteomes" id="UP000289703"/>
    </source>
</evidence>
<gene>
    <name evidence="4" type="ORF">EO244_08435</name>
</gene>
<sequence>MEFLKSQKLILFFIVSFLLLNCSVYAQDISKLKKQKEQNAKDIAYTQKLLQTTQKKQEASLGLLSVLSRKIKLQENMIDNIQKELDYTDSKIGKTKAEISGLEQKYNQLQKQYEKLILYAHRQKNSRDKLMFLFASKDFNQAYKRYKYLQQFSEFTRKRGEELVETKVKLDLKLDGLKLAKKEKQVLLALNTKASENLSSQKNQQSGVLSQLKKKEKTLRRNLAIQRNNDKKLEKEIRKIIAEQARLAKKKKNVSGAYGLTPEEKALGENFGQNMGKFPWPTPTGFISQNFGQHAHPVLKHVRVNNDGIDITTKPQSICRSIFKGEVTHILSMPGLNMVVIIKHGDYMTVYSNLARVMVKKGDLVSAKQEIGVVYTDEKENQTILKFQMWKETTKLNPSLWLLKQ</sequence>
<name>A0A4Q1JMZ3_9BACT</name>
<dbReference type="PANTHER" id="PTHR21666:SF289">
    <property type="entry name" value="L-ALA--D-GLU ENDOPEPTIDASE"/>
    <property type="match status" value="1"/>
</dbReference>
<evidence type="ECO:0000259" key="3">
    <source>
        <dbReference type="Pfam" id="PF01551"/>
    </source>
</evidence>
<dbReference type="AlphaFoldDB" id="A0A4Q1JMZ3"/>
<dbReference type="OrthoDB" id="9815884at2"/>
<organism evidence="4 5">
    <name type="scientific">Ancylomarina salipaludis</name>
    <dbReference type="NCBI Taxonomy" id="2501299"/>
    <lineage>
        <taxon>Bacteria</taxon>
        <taxon>Pseudomonadati</taxon>
        <taxon>Bacteroidota</taxon>
        <taxon>Bacteroidia</taxon>
        <taxon>Marinilabiliales</taxon>
        <taxon>Marinifilaceae</taxon>
        <taxon>Ancylomarina</taxon>
    </lineage>
</organism>
<protein>
    <submittedName>
        <fullName evidence="4">Peptidase M23</fullName>
    </submittedName>
</protein>
<dbReference type="InterPro" id="IPR050570">
    <property type="entry name" value="Cell_wall_metabolism_enzyme"/>
</dbReference>
<dbReference type="CDD" id="cd12797">
    <property type="entry name" value="M23_peptidase"/>
    <property type="match status" value="1"/>
</dbReference>
<dbReference type="Gene3D" id="6.10.250.3150">
    <property type="match status" value="1"/>
</dbReference>
<dbReference type="Proteomes" id="UP000289703">
    <property type="component" value="Unassembled WGS sequence"/>
</dbReference>
<keyword evidence="1" id="KW-0732">Signal</keyword>
<feature type="coiled-coil region" evidence="2">
    <location>
        <begin position="64"/>
        <end position="119"/>
    </location>
</feature>
<dbReference type="PANTHER" id="PTHR21666">
    <property type="entry name" value="PEPTIDASE-RELATED"/>
    <property type="match status" value="1"/>
</dbReference>
<reference evidence="4 5" key="1">
    <citation type="submission" date="2019-01" db="EMBL/GenBank/DDBJ databases">
        <title>Ancylomarina salipaludis sp. nov., isolated from a salt marsh.</title>
        <authorList>
            <person name="Yoon J.-H."/>
        </authorList>
    </citation>
    <scope>NUCLEOTIDE SEQUENCE [LARGE SCALE GENOMIC DNA]</scope>
    <source>
        <strain evidence="4 5">SHSM-M15</strain>
    </source>
</reference>
<keyword evidence="2" id="KW-0175">Coiled coil</keyword>
<dbReference type="Gene3D" id="2.70.70.10">
    <property type="entry name" value="Glucose Permease (Domain IIA)"/>
    <property type="match status" value="1"/>
</dbReference>
<dbReference type="Pfam" id="PF01551">
    <property type="entry name" value="Peptidase_M23"/>
    <property type="match status" value="1"/>
</dbReference>
<dbReference type="InterPro" id="IPR011055">
    <property type="entry name" value="Dup_hybrid_motif"/>
</dbReference>
<evidence type="ECO:0000313" key="4">
    <source>
        <dbReference type="EMBL" id="RXQ95068.1"/>
    </source>
</evidence>
<feature type="domain" description="M23ase beta-sheet core" evidence="3">
    <location>
        <begin position="306"/>
        <end position="398"/>
    </location>
</feature>
<dbReference type="InterPro" id="IPR016047">
    <property type="entry name" value="M23ase_b-sheet_dom"/>
</dbReference>
<evidence type="ECO:0000256" key="2">
    <source>
        <dbReference type="SAM" id="Coils"/>
    </source>
</evidence>
<feature type="coiled-coil region" evidence="2">
    <location>
        <begin position="209"/>
        <end position="243"/>
    </location>
</feature>
<accession>A0A4Q1JMZ3</accession>
<dbReference type="GO" id="GO:0004222">
    <property type="term" value="F:metalloendopeptidase activity"/>
    <property type="evidence" value="ECO:0007669"/>
    <property type="project" value="TreeGrafter"/>
</dbReference>
<dbReference type="EMBL" id="SAXA01000006">
    <property type="protein sequence ID" value="RXQ95068.1"/>
    <property type="molecule type" value="Genomic_DNA"/>
</dbReference>
<comment type="caution">
    <text evidence="4">The sequence shown here is derived from an EMBL/GenBank/DDBJ whole genome shotgun (WGS) entry which is preliminary data.</text>
</comment>
<evidence type="ECO:0000256" key="1">
    <source>
        <dbReference type="ARBA" id="ARBA00022729"/>
    </source>
</evidence>
<dbReference type="SUPFAM" id="SSF51261">
    <property type="entry name" value="Duplicated hybrid motif"/>
    <property type="match status" value="1"/>
</dbReference>
<dbReference type="RefSeq" id="WP_129254226.1">
    <property type="nucleotide sequence ID" value="NZ_SAXA01000006.1"/>
</dbReference>
<keyword evidence="5" id="KW-1185">Reference proteome</keyword>
<proteinExistence type="predicted"/>